<dbReference type="RefSeq" id="WP_015019802.1">
    <property type="nucleotide sequence ID" value="NC_018719.1"/>
</dbReference>
<dbReference type="KEGG" id="nga:Ngar_c23410"/>
<proteinExistence type="predicted"/>
<sequence length="99" mass="11754">MAKRQFTIDTGKEQIPVEGQVHRNVAVKYLMKRRRSLLMTKNPEKVEKLWTELPKKIKIIGKQLTREYKVNWERVGTQDYEGSRFVFTLDDLGEKTTKK</sequence>
<accession>K0IL20</accession>
<dbReference type="OrthoDB" id="7085at2157"/>
<dbReference type="Proteomes" id="UP000008037">
    <property type="component" value="Chromosome"/>
</dbReference>
<organism evidence="1 2">
    <name type="scientific">Nitrososphaera gargensis (strain Ga9.2)</name>
    <dbReference type="NCBI Taxonomy" id="1237085"/>
    <lineage>
        <taxon>Archaea</taxon>
        <taxon>Nitrososphaerota</taxon>
        <taxon>Nitrososphaeria</taxon>
        <taxon>Nitrososphaerales</taxon>
        <taxon>Nitrososphaeraceae</taxon>
        <taxon>Nitrososphaera</taxon>
    </lineage>
</organism>
<dbReference type="HOGENOM" id="CLU_2340013_0_0_2"/>
<dbReference type="EMBL" id="CP002408">
    <property type="protein sequence ID" value="AFU59267.1"/>
    <property type="molecule type" value="Genomic_DNA"/>
</dbReference>
<dbReference type="InParanoid" id="K0IL20"/>
<dbReference type="BioCyc" id="CNIT1237085:G1324-2339-MONOMER"/>
<dbReference type="GeneID" id="13794358"/>
<name>K0IL20_NITGG</name>
<evidence type="ECO:0000313" key="2">
    <source>
        <dbReference type="Proteomes" id="UP000008037"/>
    </source>
</evidence>
<gene>
    <name evidence="1" type="ordered locus">Ngar_c23410</name>
</gene>
<dbReference type="AlphaFoldDB" id="K0IL20"/>
<evidence type="ECO:0000313" key="1">
    <source>
        <dbReference type="EMBL" id="AFU59267.1"/>
    </source>
</evidence>
<keyword evidence="2" id="KW-1185">Reference proteome</keyword>
<protein>
    <submittedName>
        <fullName evidence="1">Uncharacterized protein</fullName>
    </submittedName>
</protein>
<reference evidence="1 2" key="1">
    <citation type="journal article" date="2012" name="Environ. Microbiol.">
        <title>The genome of the ammonia-oxidizing Candidatus Nitrososphaera gargensis: insights into metabolic versatility and environmental adaptations.</title>
        <authorList>
            <person name="Spang A."/>
            <person name="Poehlein A."/>
            <person name="Offre P."/>
            <person name="Zumbragel S."/>
            <person name="Haider S."/>
            <person name="Rychlik N."/>
            <person name="Nowka B."/>
            <person name="Schmeisser C."/>
            <person name="Lebedeva E.V."/>
            <person name="Rattei T."/>
            <person name="Bohm C."/>
            <person name="Schmid M."/>
            <person name="Galushko A."/>
            <person name="Hatzenpichler R."/>
            <person name="Weinmaier T."/>
            <person name="Daniel R."/>
            <person name="Schleper C."/>
            <person name="Spieck E."/>
            <person name="Streit W."/>
            <person name="Wagner M."/>
        </authorList>
    </citation>
    <scope>NUCLEOTIDE SEQUENCE [LARGE SCALE GENOMIC DNA]</scope>
    <source>
        <strain evidence="2">Ga9.2</strain>
    </source>
</reference>